<comment type="caution">
    <text evidence="1">The sequence shown here is derived from an EMBL/GenBank/DDBJ whole genome shotgun (WGS) entry which is preliminary data.</text>
</comment>
<accession>A0A8J8TAE0</accession>
<evidence type="ECO:0000313" key="1">
    <source>
        <dbReference type="EMBL" id="TQQ78576.1"/>
    </source>
</evidence>
<reference evidence="1" key="1">
    <citation type="submission" date="2019-02" db="EMBL/GenBank/DDBJ databases">
        <title>Halonotius sp. a new haloarchaeum isolated from saline soil.</title>
        <authorList>
            <person name="Duran-Viseras A."/>
            <person name="Sanchez-Porro C."/>
            <person name="Ventosa A."/>
        </authorList>
    </citation>
    <scope>NUCLEOTIDE SEQUENCE</scope>
    <source>
        <strain evidence="1">F15B</strain>
    </source>
</reference>
<name>A0A8J8TAE0_9EURY</name>
<sequence length="128" mass="13639">MARYECPSCGGGFPNPGPGNECPWCAASLDGSYGDLTLPSDTPAPSLTASTVDIGTNDLTRYCDECGDELDSMIRSVCQGCALDDTRARTDQCCVECGATMENRLQRRCADCAQDAADRSVEPINEKL</sequence>
<dbReference type="AlphaFoldDB" id="A0A8J8TAE0"/>
<proteinExistence type="predicted"/>
<evidence type="ECO:0000313" key="2">
    <source>
        <dbReference type="Proteomes" id="UP000705823"/>
    </source>
</evidence>
<keyword evidence="2" id="KW-1185">Reference proteome</keyword>
<dbReference type="EMBL" id="RKLU01000011">
    <property type="protein sequence ID" value="TQQ78576.1"/>
    <property type="molecule type" value="Genomic_DNA"/>
</dbReference>
<dbReference type="RefSeq" id="WP_142980702.1">
    <property type="nucleotide sequence ID" value="NZ_RKLU01000011.1"/>
</dbReference>
<organism evidence="1 2">
    <name type="scientific">Halonotius terrestris</name>
    <dbReference type="NCBI Taxonomy" id="2487750"/>
    <lineage>
        <taxon>Archaea</taxon>
        <taxon>Methanobacteriati</taxon>
        <taxon>Methanobacteriota</taxon>
        <taxon>Stenosarchaea group</taxon>
        <taxon>Halobacteria</taxon>
        <taxon>Halobacteriales</taxon>
        <taxon>Haloferacaceae</taxon>
        <taxon>Halonotius</taxon>
    </lineage>
</organism>
<dbReference type="Proteomes" id="UP000705823">
    <property type="component" value="Unassembled WGS sequence"/>
</dbReference>
<protein>
    <submittedName>
        <fullName evidence="1">Uncharacterized protein</fullName>
    </submittedName>
</protein>
<gene>
    <name evidence="1" type="ORF">EGH24_13725</name>
</gene>